<comment type="caution">
    <text evidence="1">The sequence shown here is derived from an EMBL/GenBank/DDBJ whole genome shotgun (WGS) entry which is preliminary data.</text>
</comment>
<gene>
    <name evidence="1" type="ORF">L6164_001855</name>
</gene>
<organism evidence="1 2">
    <name type="scientific">Bauhinia variegata</name>
    <name type="common">Purple orchid tree</name>
    <name type="synonym">Phanera variegata</name>
    <dbReference type="NCBI Taxonomy" id="167791"/>
    <lineage>
        <taxon>Eukaryota</taxon>
        <taxon>Viridiplantae</taxon>
        <taxon>Streptophyta</taxon>
        <taxon>Embryophyta</taxon>
        <taxon>Tracheophyta</taxon>
        <taxon>Spermatophyta</taxon>
        <taxon>Magnoliopsida</taxon>
        <taxon>eudicotyledons</taxon>
        <taxon>Gunneridae</taxon>
        <taxon>Pentapetalae</taxon>
        <taxon>rosids</taxon>
        <taxon>fabids</taxon>
        <taxon>Fabales</taxon>
        <taxon>Fabaceae</taxon>
        <taxon>Cercidoideae</taxon>
        <taxon>Cercideae</taxon>
        <taxon>Bauhiniinae</taxon>
        <taxon>Bauhinia</taxon>
    </lineage>
</organism>
<accession>A0ACB9QAP2</accession>
<evidence type="ECO:0000313" key="1">
    <source>
        <dbReference type="EMBL" id="KAI4357941.1"/>
    </source>
</evidence>
<dbReference type="EMBL" id="CM039426">
    <property type="protein sequence ID" value="KAI4357941.1"/>
    <property type="molecule type" value="Genomic_DNA"/>
</dbReference>
<evidence type="ECO:0000313" key="2">
    <source>
        <dbReference type="Proteomes" id="UP000828941"/>
    </source>
</evidence>
<protein>
    <submittedName>
        <fullName evidence="1">Uncharacterized protein</fullName>
    </submittedName>
</protein>
<keyword evidence="2" id="KW-1185">Reference proteome</keyword>
<dbReference type="Proteomes" id="UP000828941">
    <property type="component" value="Chromosome 1"/>
</dbReference>
<sequence>MGPRSSSCRIIFLTRIISNAWRSLVQSTIRDHPEGNLTISTIRYFSARRDQNSPLLPISLNVFEMKTQTHPFHPNSPSNLSEKILGLALLMFQIVSPSGQLHVQNSYAGPPIVIAFVAALCGILLRKSYPRFVAIAEKFGCLSIAIWFFMNASVLAPASIVWPACAVSILAFIRSCFN</sequence>
<reference evidence="1 2" key="1">
    <citation type="journal article" date="2022" name="DNA Res.">
        <title>Chromosomal-level genome assembly of the orchid tree Bauhinia variegata (Leguminosae; Cercidoideae) supports the allotetraploid origin hypothesis of Bauhinia.</title>
        <authorList>
            <person name="Zhong Y."/>
            <person name="Chen Y."/>
            <person name="Zheng D."/>
            <person name="Pang J."/>
            <person name="Liu Y."/>
            <person name="Luo S."/>
            <person name="Meng S."/>
            <person name="Qian L."/>
            <person name="Wei D."/>
            <person name="Dai S."/>
            <person name="Zhou R."/>
        </authorList>
    </citation>
    <scope>NUCLEOTIDE SEQUENCE [LARGE SCALE GENOMIC DNA]</scope>
    <source>
        <strain evidence="1">BV-YZ2020</strain>
    </source>
</reference>
<proteinExistence type="predicted"/>
<name>A0ACB9QAP2_BAUVA</name>